<dbReference type="PANTHER" id="PTHR33204:SF37">
    <property type="entry name" value="HTH-TYPE TRANSCRIPTIONAL REGULATOR YODB"/>
    <property type="match status" value="1"/>
</dbReference>
<keyword evidence="1" id="KW-0805">Transcription regulation</keyword>
<comment type="caution">
    <text evidence="5">The sequence shown here is derived from an EMBL/GenBank/DDBJ whole genome shotgun (WGS) entry which is preliminary data.</text>
</comment>
<keyword evidence="6" id="KW-1185">Reference proteome</keyword>
<gene>
    <name evidence="5" type="ORF">J2TS6_37480</name>
</gene>
<feature type="domain" description="HTH hxlR-type" evidence="4">
    <location>
        <begin position="10"/>
        <end position="105"/>
    </location>
</feature>
<dbReference type="PANTHER" id="PTHR33204">
    <property type="entry name" value="TRANSCRIPTIONAL REGULATOR, MARR FAMILY"/>
    <property type="match status" value="1"/>
</dbReference>
<evidence type="ECO:0000256" key="1">
    <source>
        <dbReference type="ARBA" id="ARBA00023015"/>
    </source>
</evidence>
<evidence type="ECO:0000256" key="3">
    <source>
        <dbReference type="ARBA" id="ARBA00023163"/>
    </source>
</evidence>
<evidence type="ECO:0000313" key="5">
    <source>
        <dbReference type="EMBL" id="GIO32607.1"/>
    </source>
</evidence>
<reference evidence="5" key="1">
    <citation type="submission" date="2021-03" db="EMBL/GenBank/DDBJ databases">
        <title>Antimicrobial resistance genes in bacteria isolated from Japanese honey, and their potential for conferring macrolide and lincosamide resistance in the American foulbrood pathogen Paenibacillus larvae.</title>
        <authorList>
            <person name="Okamoto M."/>
            <person name="Kumagai M."/>
            <person name="Kanamori H."/>
            <person name="Takamatsu D."/>
        </authorList>
    </citation>
    <scope>NUCLEOTIDE SEQUENCE</scope>
    <source>
        <strain evidence="5">J2TS6</strain>
    </source>
</reference>
<dbReference type="Proteomes" id="UP000679779">
    <property type="component" value="Unassembled WGS sequence"/>
</dbReference>
<dbReference type="SUPFAM" id="SSF46785">
    <property type="entry name" value="Winged helix' DNA-binding domain"/>
    <property type="match status" value="1"/>
</dbReference>
<sequence length="105" mass="12464">MNDEKYETLCQKIEMAHQITGKKWVNLIVHTLMEEPKRFSEIHAYIPDLSKRMLNERIKELEDNGIVIRNVISDRPVRIEYSLTRKGTELGRALQAVEKWAEKWL</sequence>
<dbReference type="InterPro" id="IPR002577">
    <property type="entry name" value="HTH_HxlR"/>
</dbReference>
<dbReference type="GO" id="GO:0003677">
    <property type="term" value="F:DNA binding"/>
    <property type="evidence" value="ECO:0007669"/>
    <property type="project" value="UniProtKB-KW"/>
</dbReference>
<protein>
    <submittedName>
        <fullName evidence="5">Transcriptional regulator</fullName>
    </submittedName>
</protein>
<dbReference type="EMBL" id="BORQ01000004">
    <property type="protein sequence ID" value="GIO32607.1"/>
    <property type="molecule type" value="Genomic_DNA"/>
</dbReference>
<name>A0A920CDA8_9BACL</name>
<accession>A0A920CDA8</accession>
<dbReference type="Gene3D" id="1.10.10.10">
    <property type="entry name" value="Winged helix-like DNA-binding domain superfamily/Winged helix DNA-binding domain"/>
    <property type="match status" value="1"/>
</dbReference>
<keyword evidence="2" id="KW-0238">DNA-binding</keyword>
<keyword evidence="3" id="KW-0804">Transcription</keyword>
<proteinExistence type="predicted"/>
<dbReference type="RefSeq" id="WP_036713341.1">
    <property type="nucleotide sequence ID" value="NZ_BORQ01000004.1"/>
</dbReference>
<dbReference type="AlphaFoldDB" id="A0A920CDA8"/>
<evidence type="ECO:0000256" key="2">
    <source>
        <dbReference type="ARBA" id="ARBA00023125"/>
    </source>
</evidence>
<evidence type="ECO:0000313" key="6">
    <source>
        <dbReference type="Proteomes" id="UP000679779"/>
    </source>
</evidence>
<dbReference type="InterPro" id="IPR036390">
    <property type="entry name" value="WH_DNA-bd_sf"/>
</dbReference>
<dbReference type="InterPro" id="IPR036388">
    <property type="entry name" value="WH-like_DNA-bd_sf"/>
</dbReference>
<dbReference type="Pfam" id="PF01638">
    <property type="entry name" value="HxlR"/>
    <property type="match status" value="1"/>
</dbReference>
<evidence type="ECO:0000259" key="4">
    <source>
        <dbReference type="PROSITE" id="PS51118"/>
    </source>
</evidence>
<dbReference type="PROSITE" id="PS51118">
    <property type="entry name" value="HTH_HXLR"/>
    <property type="match status" value="1"/>
</dbReference>
<organism evidence="5 6">
    <name type="scientific">Paenibacillus albilobatus</name>
    <dbReference type="NCBI Taxonomy" id="2716884"/>
    <lineage>
        <taxon>Bacteria</taxon>
        <taxon>Bacillati</taxon>
        <taxon>Bacillota</taxon>
        <taxon>Bacilli</taxon>
        <taxon>Bacillales</taxon>
        <taxon>Paenibacillaceae</taxon>
        <taxon>Paenibacillus</taxon>
    </lineage>
</organism>